<keyword evidence="1" id="KW-0472">Membrane</keyword>
<protein>
    <recommendedName>
        <fullName evidence="4">DUF4064 domain-containing protein</fullName>
    </recommendedName>
</protein>
<feature type="transmembrane region" description="Helical" evidence="1">
    <location>
        <begin position="116"/>
        <end position="136"/>
    </location>
</feature>
<evidence type="ECO:0000313" key="3">
    <source>
        <dbReference type="Proteomes" id="UP000286288"/>
    </source>
</evidence>
<sequence length="150" mass="16263">MFDEGVGEMKLRFALFVLSLVIGVGACGGSMLAFMSIEPLRKGQSFAGLESSMLQGTPFTTFLIPGVFLLIVLGLGNLLAAIRLWRNQGYHGELLLGICLVIWIIVQVILLRGGNVLHLIFLVLGLLQLGVAAYCIKHLQLSIPFSAHQN</sequence>
<dbReference type="AlphaFoldDB" id="A0A415EWX5"/>
<organism evidence="2 3">
    <name type="scientific">Enterococcus casseliflavus</name>
    <name type="common">Enterococcus flavescens</name>
    <dbReference type="NCBI Taxonomy" id="37734"/>
    <lineage>
        <taxon>Bacteria</taxon>
        <taxon>Bacillati</taxon>
        <taxon>Bacillota</taxon>
        <taxon>Bacilli</taxon>
        <taxon>Lactobacillales</taxon>
        <taxon>Enterococcaceae</taxon>
        <taxon>Enterococcus</taxon>
    </lineage>
</organism>
<name>A0A415EWX5_ENTCA</name>
<feature type="transmembrane region" description="Helical" evidence="1">
    <location>
        <begin position="57"/>
        <end position="82"/>
    </location>
</feature>
<evidence type="ECO:0008006" key="4">
    <source>
        <dbReference type="Google" id="ProtNLM"/>
    </source>
</evidence>
<accession>A0A415EWX5</accession>
<reference evidence="2 3" key="1">
    <citation type="submission" date="2018-08" db="EMBL/GenBank/DDBJ databases">
        <title>A genome reference for cultivated species of the human gut microbiota.</title>
        <authorList>
            <person name="Zou Y."/>
            <person name="Xue W."/>
            <person name="Luo G."/>
        </authorList>
    </citation>
    <scope>NUCLEOTIDE SEQUENCE [LARGE SCALE GENOMIC DNA]</scope>
    <source>
        <strain evidence="2 3">AF48-16</strain>
    </source>
</reference>
<feature type="transmembrane region" description="Helical" evidence="1">
    <location>
        <begin position="12"/>
        <end position="37"/>
    </location>
</feature>
<proteinExistence type="predicted"/>
<gene>
    <name evidence="2" type="ORF">DW084_03590</name>
</gene>
<keyword evidence="1" id="KW-1133">Transmembrane helix</keyword>
<dbReference type="EMBL" id="QRMZ01000003">
    <property type="protein sequence ID" value="RHK07748.1"/>
    <property type="molecule type" value="Genomic_DNA"/>
</dbReference>
<keyword evidence="1" id="KW-0812">Transmembrane</keyword>
<feature type="transmembrane region" description="Helical" evidence="1">
    <location>
        <begin position="94"/>
        <end position="110"/>
    </location>
</feature>
<evidence type="ECO:0000313" key="2">
    <source>
        <dbReference type="EMBL" id="RHK07748.1"/>
    </source>
</evidence>
<evidence type="ECO:0000256" key="1">
    <source>
        <dbReference type="SAM" id="Phobius"/>
    </source>
</evidence>
<dbReference type="Proteomes" id="UP000286288">
    <property type="component" value="Unassembled WGS sequence"/>
</dbReference>
<comment type="caution">
    <text evidence="2">The sequence shown here is derived from an EMBL/GenBank/DDBJ whole genome shotgun (WGS) entry which is preliminary data.</text>
</comment>